<evidence type="ECO:0000313" key="4">
    <source>
        <dbReference type="EMBL" id="CAG9325874.1"/>
    </source>
</evidence>
<dbReference type="Proteomes" id="UP001162131">
    <property type="component" value="Unassembled WGS sequence"/>
</dbReference>
<keyword evidence="1" id="KW-0880">Kelch repeat</keyword>
<organism evidence="4 5">
    <name type="scientific">Blepharisma stoltei</name>
    <dbReference type="NCBI Taxonomy" id="1481888"/>
    <lineage>
        <taxon>Eukaryota</taxon>
        <taxon>Sar</taxon>
        <taxon>Alveolata</taxon>
        <taxon>Ciliophora</taxon>
        <taxon>Postciliodesmatophora</taxon>
        <taxon>Heterotrichea</taxon>
        <taxon>Heterotrichida</taxon>
        <taxon>Blepharismidae</taxon>
        <taxon>Blepharisma</taxon>
    </lineage>
</organism>
<dbReference type="SUPFAM" id="SSF117281">
    <property type="entry name" value="Kelch motif"/>
    <property type="match status" value="1"/>
</dbReference>
<dbReference type="PANTHER" id="PTHR24412:SF489">
    <property type="entry name" value="RING FINGER DOMAIN AND KELCH REPEAT-CONTAINING PROTEIN DDB_G0271372"/>
    <property type="match status" value="1"/>
</dbReference>
<feature type="region of interest" description="Disordered" evidence="3">
    <location>
        <begin position="67"/>
        <end position="96"/>
    </location>
</feature>
<evidence type="ECO:0000256" key="2">
    <source>
        <dbReference type="ARBA" id="ARBA00022737"/>
    </source>
</evidence>
<gene>
    <name evidence="4" type="ORF">BSTOLATCC_MIC39657</name>
</gene>
<feature type="compositionally biased region" description="Polar residues" evidence="3">
    <location>
        <begin position="149"/>
        <end position="159"/>
    </location>
</feature>
<dbReference type="InterPro" id="IPR015915">
    <property type="entry name" value="Kelch-typ_b-propeller"/>
</dbReference>
<evidence type="ECO:0000256" key="3">
    <source>
        <dbReference type="SAM" id="MobiDB-lite"/>
    </source>
</evidence>
<dbReference type="Gene3D" id="2.120.10.80">
    <property type="entry name" value="Kelch-type beta propeller"/>
    <property type="match status" value="1"/>
</dbReference>
<name>A0AAU9JLJ1_9CILI</name>
<keyword evidence="5" id="KW-1185">Reference proteome</keyword>
<accession>A0AAU9JLJ1</accession>
<sequence length="726" mass="84002">MLSHSSSRNFEPPEIAIREDPNKSKTRSPSNSQVLSKNPSMNSKAMNELYNTRNIDRPEISIKENSGNASVKSLSHSQVLSKSPQNNSKAANESKGLMTNPSVFSLKRAGNSIVQSAKDLNSFTLTKPINTDTMNPILITRGNGTVRGSASRYTMSKASPSKAARSENIDEEEEFLDNYYKQIAPKPKQPEWPKEWMIRSIFAIYFKSEGYSSEKRYYGMPNGIGILLNENLCLTAHSVIPEEEIAINCYAQFRGGEIFKFDPYRCFVTSIEDGFTIIAFKAHTATALRYFRPIRIKEEFELKMDDLVFYFPFDEYTVKKVLLLDENKFTFTSGKKEYILPGNPIFTQQWKLQGMYVKCEGQINIAMKINPMLEYMENALTLLNLPLLEQYLHQDHLGYMEKFHDRYLYYFEWHGKNIWRYDIDREFWEQAKMRNKLALKRDRGGDWSFNWNSRLVYLSKGSIMIIGGRSRETGNEMRDVWTFSPQKYHTLKSYKSMIYPRECPTCLLVNDYVYVLGGKGMKECERTNINTKSSWQPIASMYYIRHEAAACTALDSTYIYVFGGEPITPTGNTIERYNILFNHWELLTTTIPRPLARLSVFPITNRRIAIMGGTGSHWVFVMYIENSLDMQGIGYNPQGGAEIYRIEDCLRPLDEPTETAWPITFCRSNNTLYLMNLNRKGEGDQKPGVIKYQVEYFDITTHVDYSSKPREMRAKMRTPYDLGIFR</sequence>
<proteinExistence type="predicted"/>
<dbReference type="EMBL" id="CAJZBQ010000039">
    <property type="protein sequence ID" value="CAG9325874.1"/>
    <property type="molecule type" value="Genomic_DNA"/>
</dbReference>
<evidence type="ECO:0008006" key="6">
    <source>
        <dbReference type="Google" id="ProtNLM"/>
    </source>
</evidence>
<feature type="region of interest" description="Disordered" evidence="3">
    <location>
        <begin position="1"/>
        <end position="44"/>
    </location>
</feature>
<comment type="caution">
    <text evidence="4">The sequence shown here is derived from an EMBL/GenBank/DDBJ whole genome shotgun (WGS) entry which is preliminary data.</text>
</comment>
<evidence type="ECO:0000256" key="1">
    <source>
        <dbReference type="ARBA" id="ARBA00022441"/>
    </source>
</evidence>
<reference evidence="4" key="1">
    <citation type="submission" date="2021-09" db="EMBL/GenBank/DDBJ databases">
        <authorList>
            <consortium name="AG Swart"/>
            <person name="Singh M."/>
            <person name="Singh A."/>
            <person name="Seah K."/>
            <person name="Emmerich C."/>
        </authorList>
    </citation>
    <scope>NUCLEOTIDE SEQUENCE</scope>
    <source>
        <strain evidence="4">ATCC30299</strain>
    </source>
</reference>
<protein>
    <recommendedName>
        <fullName evidence="6">Kelch motif family protein</fullName>
    </recommendedName>
</protein>
<feature type="compositionally biased region" description="Polar residues" evidence="3">
    <location>
        <begin position="27"/>
        <end position="44"/>
    </location>
</feature>
<keyword evidence="2" id="KW-0677">Repeat</keyword>
<dbReference type="AlphaFoldDB" id="A0AAU9JLJ1"/>
<feature type="region of interest" description="Disordered" evidence="3">
    <location>
        <begin position="149"/>
        <end position="168"/>
    </location>
</feature>
<dbReference type="PANTHER" id="PTHR24412">
    <property type="entry name" value="KELCH PROTEIN"/>
    <property type="match status" value="1"/>
</dbReference>
<evidence type="ECO:0000313" key="5">
    <source>
        <dbReference type="Proteomes" id="UP001162131"/>
    </source>
</evidence>